<evidence type="ECO:0000313" key="2">
    <source>
        <dbReference type="Proteomes" id="UP001055879"/>
    </source>
</evidence>
<evidence type="ECO:0000313" key="1">
    <source>
        <dbReference type="EMBL" id="KAI3696924.1"/>
    </source>
</evidence>
<reference evidence="2" key="1">
    <citation type="journal article" date="2022" name="Mol. Ecol. Resour.">
        <title>The genomes of chicory, endive, great burdock and yacon provide insights into Asteraceae palaeo-polyploidization history and plant inulin production.</title>
        <authorList>
            <person name="Fan W."/>
            <person name="Wang S."/>
            <person name="Wang H."/>
            <person name="Wang A."/>
            <person name="Jiang F."/>
            <person name="Liu H."/>
            <person name="Zhao H."/>
            <person name="Xu D."/>
            <person name="Zhang Y."/>
        </authorList>
    </citation>
    <scope>NUCLEOTIDE SEQUENCE [LARGE SCALE GENOMIC DNA]</scope>
    <source>
        <strain evidence="2">cv. Niubang</strain>
    </source>
</reference>
<dbReference type="Proteomes" id="UP001055879">
    <property type="component" value="Linkage Group LG10"/>
</dbReference>
<gene>
    <name evidence="1" type="ORF">L6452_29544</name>
</gene>
<organism evidence="1 2">
    <name type="scientific">Arctium lappa</name>
    <name type="common">Greater burdock</name>
    <name type="synonym">Lappa major</name>
    <dbReference type="NCBI Taxonomy" id="4217"/>
    <lineage>
        <taxon>Eukaryota</taxon>
        <taxon>Viridiplantae</taxon>
        <taxon>Streptophyta</taxon>
        <taxon>Embryophyta</taxon>
        <taxon>Tracheophyta</taxon>
        <taxon>Spermatophyta</taxon>
        <taxon>Magnoliopsida</taxon>
        <taxon>eudicotyledons</taxon>
        <taxon>Gunneridae</taxon>
        <taxon>Pentapetalae</taxon>
        <taxon>asterids</taxon>
        <taxon>campanulids</taxon>
        <taxon>Asterales</taxon>
        <taxon>Asteraceae</taxon>
        <taxon>Carduoideae</taxon>
        <taxon>Cardueae</taxon>
        <taxon>Arctiinae</taxon>
        <taxon>Arctium</taxon>
    </lineage>
</organism>
<dbReference type="EMBL" id="CM042056">
    <property type="protein sequence ID" value="KAI3696924.1"/>
    <property type="molecule type" value="Genomic_DNA"/>
</dbReference>
<reference evidence="1 2" key="2">
    <citation type="journal article" date="2022" name="Mol. Ecol. Resour.">
        <title>The genomes of chicory, endive, great burdock and yacon provide insights into Asteraceae paleo-polyploidization history and plant inulin production.</title>
        <authorList>
            <person name="Fan W."/>
            <person name="Wang S."/>
            <person name="Wang H."/>
            <person name="Wang A."/>
            <person name="Jiang F."/>
            <person name="Liu H."/>
            <person name="Zhao H."/>
            <person name="Xu D."/>
            <person name="Zhang Y."/>
        </authorList>
    </citation>
    <scope>NUCLEOTIDE SEQUENCE [LARGE SCALE GENOMIC DNA]</scope>
    <source>
        <strain evidence="2">cv. Niubang</strain>
    </source>
</reference>
<proteinExistence type="predicted"/>
<keyword evidence="2" id="KW-1185">Reference proteome</keyword>
<name>A0ACB8ZHW6_ARCLA</name>
<sequence length="282" mass="31494">MASPHTQSNPATSPPPPSFSSTDFRRHGRAKAGKAQMCLFKILRIISLFPVVDVSYKPKQRLSHGDGSCGNKEFDVDRNIGLGVSKEIEPLEHPPVATSGADCEDCVFMKVDRRKIDLFFEEKQETVEEEEERATEHSEISHVEDQSSGIDCNGFSEEVGEKLRDEGYLDLLIEAAQLILGDECNETEPARNKYVESSTAAENGGGTKRKKYCWTATATAEEAEWYAEFEDTSPVVKSKRGRNQVLPFKYRDSVLEPLVRRSPPRHRSNTGGALPSKRRSKS</sequence>
<accession>A0ACB8ZHW6</accession>
<comment type="caution">
    <text evidence="1">The sequence shown here is derived from an EMBL/GenBank/DDBJ whole genome shotgun (WGS) entry which is preliminary data.</text>
</comment>
<protein>
    <submittedName>
        <fullName evidence="1">Uncharacterized protein</fullName>
    </submittedName>
</protein>